<organism evidence="1 2">
    <name type="scientific">Mycteria americana</name>
    <name type="common">Wood stork</name>
    <dbReference type="NCBI Taxonomy" id="33587"/>
    <lineage>
        <taxon>Eukaryota</taxon>
        <taxon>Metazoa</taxon>
        <taxon>Chordata</taxon>
        <taxon>Craniata</taxon>
        <taxon>Vertebrata</taxon>
        <taxon>Euteleostomi</taxon>
        <taxon>Archelosauria</taxon>
        <taxon>Archosauria</taxon>
        <taxon>Dinosauria</taxon>
        <taxon>Saurischia</taxon>
        <taxon>Theropoda</taxon>
        <taxon>Coelurosauria</taxon>
        <taxon>Aves</taxon>
        <taxon>Neognathae</taxon>
        <taxon>Neoaves</taxon>
        <taxon>Aequornithes</taxon>
        <taxon>Ciconiiformes</taxon>
        <taxon>Ciconiidae</taxon>
        <taxon>Mycteria</taxon>
    </lineage>
</organism>
<evidence type="ECO:0000313" key="2">
    <source>
        <dbReference type="Proteomes" id="UP001333110"/>
    </source>
</evidence>
<accession>A0AAN7RXA7</accession>
<dbReference type="Proteomes" id="UP001333110">
    <property type="component" value="Unassembled WGS sequence"/>
</dbReference>
<evidence type="ECO:0000313" key="1">
    <source>
        <dbReference type="EMBL" id="KAK4824029.1"/>
    </source>
</evidence>
<keyword evidence="2" id="KW-1185">Reference proteome</keyword>
<gene>
    <name evidence="1" type="ORF">QYF61_009620</name>
</gene>
<reference evidence="1 2" key="1">
    <citation type="journal article" date="2023" name="J. Hered.">
        <title>Chromosome-level genome of the wood stork (Mycteria americana) provides insight into avian chromosome evolution.</title>
        <authorList>
            <person name="Flamio R. Jr."/>
            <person name="Ramstad K.M."/>
        </authorList>
    </citation>
    <scope>NUCLEOTIDE SEQUENCE [LARGE SCALE GENOMIC DNA]</scope>
    <source>
        <strain evidence="1">JAX WOST 10</strain>
    </source>
</reference>
<comment type="caution">
    <text evidence="1">The sequence shown here is derived from an EMBL/GenBank/DDBJ whole genome shotgun (WGS) entry which is preliminary data.</text>
</comment>
<dbReference type="AlphaFoldDB" id="A0AAN7RXA7"/>
<sequence length="79" mass="9723">MHWYRLGVNWQESSFAERTCWSNWIERLHQKESRQQVKGSDYRPHLEFKIPSTSKILTNWSEPQWRVTEMIRGLEHMAY</sequence>
<protein>
    <submittedName>
        <fullName evidence="1">Uncharacterized protein</fullName>
    </submittedName>
</protein>
<dbReference type="EMBL" id="JAUNZN010000003">
    <property type="protein sequence ID" value="KAK4824029.1"/>
    <property type="molecule type" value="Genomic_DNA"/>
</dbReference>
<name>A0AAN7RXA7_MYCAM</name>
<proteinExistence type="predicted"/>